<feature type="domain" description="ShKT" evidence="16">
    <location>
        <begin position="204"/>
        <end position="245"/>
    </location>
</feature>
<keyword evidence="7" id="KW-0256">Endoplasmic reticulum</keyword>
<dbReference type="GO" id="GO:0005506">
    <property type="term" value="F:iron ion binding"/>
    <property type="evidence" value="ECO:0007669"/>
    <property type="project" value="InterPro"/>
</dbReference>
<keyword evidence="18" id="KW-1185">Reference proteome</keyword>
<organism evidence="17 18">
    <name type="scientific">Kalanchoe fedtschenkoi</name>
    <name type="common">Lavender scallops</name>
    <name type="synonym">South American air plant</name>
    <dbReference type="NCBI Taxonomy" id="63787"/>
    <lineage>
        <taxon>Eukaryota</taxon>
        <taxon>Viridiplantae</taxon>
        <taxon>Streptophyta</taxon>
        <taxon>Embryophyta</taxon>
        <taxon>Tracheophyta</taxon>
        <taxon>Spermatophyta</taxon>
        <taxon>Magnoliopsida</taxon>
        <taxon>eudicotyledons</taxon>
        <taxon>Gunneridae</taxon>
        <taxon>Pentapetalae</taxon>
        <taxon>Saxifragales</taxon>
        <taxon>Crassulaceae</taxon>
        <taxon>Kalanchoe</taxon>
    </lineage>
</organism>
<evidence type="ECO:0000313" key="17">
    <source>
        <dbReference type="EnsemblPlants" id="Kaladp0096s0065.1.v1.1"/>
    </source>
</evidence>
<dbReference type="PANTHER" id="PTHR10869">
    <property type="entry name" value="PROLYL 4-HYDROXYLASE ALPHA SUBUNIT"/>
    <property type="match status" value="1"/>
</dbReference>
<dbReference type="SMART" id="SM00702">
    <property type="entry name" value="P4Hc"/>
    <property type="match status" value="1"/>
</dbReference>
<dbReference type="OMA" id="PVYMLGT"/>
<keyword evidence="10" id="KW-1133">Transmembrane helix</keyword>
<dbReference type="AlphaFoldDB" id="A0A7N0V1A4"/>
<protein>
    <recommendedName>
        <fullName evidence="4">procollagen-proline 4-dioxygenase</fullName>
        <ecNumber evidence="4">1.14.11.2</ecNumber>
    </recommendedName>
</protein>
<comment type="catalytic activity">
    <reaction evidence="14">
        <text>L-prolyl-[collagen] + 2-oxoglutarate + O2 = trans-4-hydroxy-L-prolyl-[collagen] + succinate + CO2</text>
        <dbReference type="Rhea" id="RHEA:18945"/>
        <dbReference type="Rhea" id="RHEA-COMP:11676"/>
        <dbReference type="Rhea" id="RHEA-COMP:11680"/>
        <dbReference type="ChEBI" id="CHEBI:15379"/>
        <dbReference type="ChEBI" id="CHEBI:16526"/>
        <dbReference type="ChEBI" id="CHEBI:16810"/>
        <dbReference type="ChEBI" id="CHEBI:30031"/>
        <dbReference type="ChEBI" id="CHEBI:50342"/>
        <dbReference type="ChEBI" id="CHEBI:61965"/>
        <dbReference type="EC" id="1.14.11.2"/>
    </reaction>
</comment>
<keyword evidence="8" id="KW-0223">Dioxygenase</keyword>
<keyword evidence="5" id="KW-0812">Transmembrane</keyword>
<dbReference type="Gramene" id="Kaladp0096s0065.1.v1.1">
    <property type="protein sequence ID" value="Kaladp0096s0065.1.v1.1"/>
    <property type="gene ID" value="Kaladp0096s0065.v1.1"/>
</dbReference>
<evidence type="ECO:0000256" key="5">
    <source>
        <dbReference type="ARBA" id="ARBA00022692"/>
    </source>
</evidence>
<evidence type="ECO:0000256" key="6">
    <source>
        <dbReference type="ARBA" id="ARBA00022723"/>
    </source>
</evidence>
<dbReference type="PROSITE" id="PS51471">
    <property type="entry name" value="FE2OG_OXY"/>
    <property type="match status" value="1"/>
</dbReference>
<keyword evidence="6" id="KW-0479">Metal-binding</keyword>
<comment type="subcellular location">
    <subcellularLocation>
        <location evidence="2">Endoplasmic reticulum membrane</location>
        <topology evidence="2">Single-pass type II membrane protein</topology>
    </subcellularLocation>
</comment>
<name>A0A7N0V1A4_KALFE</name>
<keyword evidence="12" id="KW-0408">Iron</keyword>
<dbReference type="InterPro" id="IPR006620">
    <property type="entry name" value="Pro_4_hyd_alph"/>
</dbReference>
<evidence type="ECO:0000256" key="7">
    <source>
        <dbReference type="ARBA" id="ARBA00022824"/>
    </source>
</evidence>
<dbReference type="GO" id="GO:0005789">
    <property type="term" value="C:endoplasmic reticulum membrane"/>
    <property type="evidence" value="ECO:0007669"/>
    <property type="project" value="UniProtKB-SubCell"/>
</dbReference>
<comment type="similarity">
    <text evidence="3">Belongs to the P4HA family.</text>
</comment>
<evidence type="ECO:0000256" key="12">
    <source>
        <dbReference type="ARBA" id="ARBA00023004"/>
    </source>
</evidence>
<dbReference type="EC" id="1.14.11.2" evidence="4"/>
<feature type="domain" description="Fe2OG dioxygenase" evidence="15">
    <location>
        <begin position="69"/>
        <end position="196"/>
    </location>
</feature>
<comment type="cofactor">
    <cofactor evidence="1">
        <name>L-ascorbate</name>
        <dbReference type="ChEBI" id="CHEBI:38290"/>
    </cofactor>
</comment>
<dbReference type="InterPro" id="IPR045054">
    <property type="entry name" value="P4HA-like"/>
</dbReference>
<keyword evidence="11" id="KW-0560">Oxidoreductase</keyword>
<evidence type="ECO:0000256" key="8">
    <source>
        <dbReference type="ARBA" id="ARBA00022964"/>
    </source>
</evidence>
<dbReference type="SMART" id="SM00254">
    <property type="entry name" value="ShKT"/>
    <property type="match status" value="1"/>
</dbReference>
<proteinExistence type="inferred from homology"/>
<evidence type="ECO:0000256" key="4">
    <source>
        <dbReference type="ARBA" id="ARBA00012269"/>
    </source>
</evidence>
<dbReference type="GO" id="GO:0031418">
    <property type="term" value="F:L-ascorbic acid binding"/>
    <property type="evidence" value="ECO:0007669"/>
    <property type="project" value="InterPro"/>
</dbReference>
<dbReference type="EnsemblPlants" id="Kaladp0096s0065.1.v1.1">
    <property type="protein sequence ID" value="Kaladp0096s0065.1.v1.1"/>
    <property type="gene ID" value="Kaladp0096s0065.v1.1"/>
</dbReference>
<evidence type="ECO:0000256" key="1">
    <source>
        <dbReference type="ARBA" id="ARBA00001961"/>
    </source>
</evidence>
<evidence type="ECO:0000256" key="13">
    <source>
        <dbReference type="ARBA" id="ARBA00023136"/>
    </source>
</evidence>
<evidence type="ECO:0000256" key="11">
    <source>
        <dbReference type="ARBA" id="ARBA00023002"/>
    </source>
</evidence>
<evidence type="ECO:0000313" key="18">
    <source>
        <dbReference type="Proteomes" id="UP000594263"/>
    </source>
</evidence>
<evidence type="ECO:0000256" key="14">
    <source>
        <dbReference type="ARBA" id="ARBA00049169"/>
    </source>
</evidence>
<evidence type="ECO:0000256" key="9">
    <source>
        <dbReference type="ARBA" id="ARBA00022968"/>
    </source>
</evidence>
<evidence type="ECO:0000259" key="16">
    <source>
        <dbReference type="PROSITE" id="PS51670"/>
    </source>
</evidence>
<keyword evidence="13" id="KW-0472">Membrane</keyword>
<evidence type="ECO:0000256" key="2">
    <source>
        <dbReference type="ARBA" id="ARBA00004648"/>
    </source>
</evidence>
<dbReference type="Pfam" id="PF13640">
    <property type="entry name" value="2OG-FeII_Oxy_3"/>
    <property type="match status" value="1"/>
</dbReference>
<dbReference type="PROSITE" id="PS51670">
    <property type="entry name" value="SHKT"/>
    <property type="match status" value="1"/>
</dbReference>
<dbReference type="Proteomes" id="UP000594263">
    <property type="component" value="Unplaced"/>
</dbReference>
<keyword evidence="9" id="KW-0735">Signal-anchor</keyword>
<evidence type="ECO:0000259" key="15">
    <source>
        <dbReference type="PROSITE" id="PS51471"/>
    </source>
</evidence>
<dbReference type="Gene3D" id="2.60.120.620">
    <property type="entry name" value="q2cbj1_9rhob like domain"/>
    <property type="match status" value="1"/>
</dbReference>
<dbReference type="InterPro" id="IPR044862">
    <property type="entry name" value="Pro_4_hyd_alph_FE2OG_OXY"/>
</dbReference>
<dbReference type="InterPro" id="IPR005123">
    <property type="entry name" value="Oxoglu/Fe-dep_dioxygenase_dom"/>
</dbReference>
<accession>A0A7N0V1A4</accession>
<sequence length="254" mass="28174">MIYFSIKTCWELIQGTGGLKKSRIIDDDGNSVQSKFRTSSGSFLALSQDEMVAEIEKRIATWTFLPPENGENMQILRYELHEYYVLHRDYYMSSMKMTRTLKGGNRLATVLMYLSNVTKGGETIFPQAQGYLPRDDAGDLSECAKEKGGLSVKPFKGDALLFFNLHPNATGDPRTLHGSCPVVEGEKWVATKWIRERGNYSDACEEDANEECPELAARGECERNPFYMVGFNGTAGNCMKSCGACGDGESSSSS</sequence>
<dbReference type="InterPro" id="IPR003582">
    <property type="entry name" value="ShKT_dom"/>
</dbReference>
<evidence type="ECO:0000256" key="10">
    <source>
        <dbReference type="ARBA" id="ARBA00022989"/>
    </source>
</evidence>
<reference evidence="17" key="1">
    <citation type="submission" date="2021-01" db="UniProtKB">
        <authorList>
            <consortium name="EnsemblPlants"/>
        </authorList>
    </citation>
    <scope>IDENTIFICATION</scope>
</reference>
<evidence type="ECO:0000256" key="3">
    <source>
        <dbReference type="ARBA" id="ARBA00006511"/>
    </source>
</evidence>
<dbReference type="GO" id="GO:0004656">
    <property type="term" value="F:procollagen-proline 4-dioxygenase activity"/>
    <property type="evidence" value="ECO:0007669"/>
    <property type="project" value="UniProtKB-EC"/>
</dbReference>
<dbReference type="FunFam" id="2.60.120.620:FF:000030">
    <property type="entry name" value="Proline HYdroxylase"/>
    <property type="match status" value="1"/>
</dbReference>
<dbReference type="PANTHER" id="PTHR10869:SF238">
    <property type="entry name" value="PROLYL 4-HYDROXYLASE 6-RELATED"/>
    <property type="match status" value="1"/>
</dbReference>